<evidence type="ECO:0000313" key="1">
    <source>
        <dbReference type="EMBL" id="QJA56250.1"/>
    </source>
</evidence>
<dbReference type="InterPro" id="IPR008713">
    <property type="entry name" value="Phage_lambda_NinG"/>
</dbReference>
<dbReference type="EMBL" id="MT141208">
    <property type="protein sequence ID" value="QJA56250.1"/>
    <property type="molecule type" value="Genomic_DNA"/>
</dbReference>
<accession>A0A6M3IFF5</accession>
<reference evidence="1" key="1">
    <citation type="submission" date="2020-03" db="EMBL/GenBank/DDBJ databases">
        <title>The deep terrestrial virosphere.</title>
        <authorList>
            <person name="Holmfeldt K."/>
            <person name="Nilsson E."/>
            <person name="Simone D."/>
            <person name="Lopez-Fernandez M."/>
            <person name="Wu X."/>
            <person name="de Brujin I."/>
            <person name="Lundin D."/>
            <person name="Andersson A."/>
            <person name="Bertilsson S."/>
            <person name="Dopson M."/>
        </authorList>
    </citation>
    <scope>NUCLEOTIDE SEQUENCE</scope>
    <source>
        <strain evidence="1">MM415B01892</strain>
    </source>
</reference>
<sequence>MKRTPLKKRKKSPKAKLKKKTWDMFSKYIRMKHANENGYVKCITCGVIKHWREMQASHYIDGRHNAVLFEEDLVHPSCYACNCILHGNKSEYAAFMYKTYGEERVDELRRLSNYSIKYSISDLELLYEKFSKKVEELEKKIT</sequence>
<organism evidence="1">
    <name type="scientific">viral metagenome</name>
    <dbReference type="NCBI Taxonomy" id="1070528"/>
    <lineage>
        <taxon>unclassified sequences</taxon>
        <taxon>metagenomes</taxon>
        <taxon>organismal metagenomes</taxon>
    </lineage>
</organism>
<name>A0A6M3IFF5_9ZZZZ</name>
<dbReference type="AlphaFoldDB" id="A0A6M3IFF5"/>
<proteinExistence type="predicted"/>
<gene>
    <name evidence="1" type="ORF">MM415B01892_0008</name>
</gene>
<protein>
    <submittedName>
        <fullName evidence="1">Putative lambda recombination protein</fullName>
    </submittedName>
</protein>
<dbReference type="Pfam" id="PF05766">
    <property type="entry name" value="NinG"/>
    <property type="match status" value="1"/>
</dbReference>